<comment type="function">
    <text evidence="1">Removes C-terminal D-alanyl residues from sugar-peptide cell wall precursors.</text>
</comment>
<dbReference type="SUPFAM" id="SSF69189">
    <property type="entry name" value="Penicillin-binding protein associated domain"/>
    <property type="match status" value="1"/>
</dbReference>
<feature type="binding site" evidence="14">
    <location>
        <position position="257"/>
    </location>
    <ligand>
        <name>substrate</name>
    </ligand>
</feature>
<feature type="active site" evidence="13">
    <location>
        <position position="128"/>
    </location>
</feature>
<dbReference type="InterPro" id="IPR001967">
    <property type="entry name" value="Peptidase_S11_N"/>
</dbReference>
<dbReference type="InterPro" id="IPR018044">
    <property type="entry name" value="Peptidase_S11"/>
</dbReference>
<evidence type="ECO:0000313" key="18">
    <source>
        <dbReference type="Proteomes" id="UP000002754"/>
    </source>
</evidence>
<name>A0A094YWN9_ALKAL</name>
<dbReference type="Proteomes" id="UP000002754">
    <property type="component" value="Unassembled WGS sequence"/>
</dbReference>
<dbReference type="EC" id="3.4.16.4" evidence="4"/>
<evidence type="ECO:0000256" key="15">
    <source>
        <dbReference type="RuleBase" id="RU004016"/>
    </source>
</evidence>
<evidence type="ECO:0000256" key="5">
    <source>
        <dbReference type="ARBA" id="ARBA00022645"/>
    </source>
</evidence>
<dbReference type="PANTHER" id="PTHR21581">
    <property type="entry name" value="D-ALANYL-D-ALANINE CARBOXYPEPTIDASE"/>
    <property type="match status" value="1"/>
</dbReference>
<dbReference type="EMBL" id="ALPT02000018">
    <property type="protein sequence ID" value="KGA97942.1"/>
    <property type="molecule type" value="Genomic_DNA"/>
</dbReference>
<evidence type="ECO:0000256" key="1">
    <source>
        <dbReference type="ARBA" id="ARBA00003217"/>
    </source>
</evidence>
<dbReference type="PRINTS" id="PR00725">
    <property type="entry name" value="DADACBPTASE1"/>
</dbReference>
<dbReference type="InterPro" id="IPR012338">
    <property type="entry name" value="Beta-lactam/transpept-like"/>
</dbReference>
<keyword evidence="11" id="KW-0961">Cell wall biogenesis/degradation</keyword>
<protein>
    <recommendedName>
        <fullName evidence="4">serine-type D-Ala-D-Ala carboxypeptidase</fullName>
        <ecNumber evidence="4">3.4.16.4</ecNumber>
    </recommendedName>
</protein>
<dbReference type="InterPro" id="IPR015956">
    <property type="entry name" value="Peniciliin-bd_prot_C_sf"/>
</dbReference>
<comment type="similarity">
    <text evidence="3 15">Belongs to the peptidase S11 family.</text>
</comment>
<dbReference type="UniPathway" id="UPA00219"/>
<comment type="caution">
    <text evidence="17">The sequence shown here is derived from an EMBL/GenBank/DDBJ whole genome shotgun (WGS) entry which is preliminary data.</text>
</comment>
<evidence type="ECO:0000256" key="4">
    <source>
        <dbReference type="ARBA" id="ARBA00012448"/>
    </source>
</evidence>
<evidence type="ECO:0000256" key="11">
    <source>
        <dbReference type="ARBA" id="ARBA00023316"/>
    </source>
</evidence>
<evidence type="ECO:0000256" key="9">
    <source>
        <dbReference type="ARBA" id="ARBA00022960"/>
    </source>
</evidence>
<evidence type="ECO:0000256" key="13">
    <source>
        <dbReference type="PIRSR" id="PIRSR618044-1"/>
    </source>
</evidence>
<feature type="active site" description="Proton acceptor" evidence="13">
    <location>
        <position position="67"/>
    </location>
</feature>
<dbReference type="GO" id="GO:0009002">
    <property type="term" value="F:serine-type D-Ala-D-Ala carboxypeptidase activity"/>
    <property type="evidence" value="ECO:0007669"/>
    <property type="project" value="UniProtKB-EC"/>
</dbReference>
<keyword evidence="8" id="KW-0378">Hydrolase</keyword>
<reference evidence="17 18" key="1">
    <citation type="journal article" date="2014" name="Genome Announc.">
        <title>Draft Genome Sequence of Bacillus alcalophilus AV1934, a Classic Alkaliphile Isolated from Human Feces in 1934.</title>
        <authorList>
            <person name="Attie O."/>
            <person name="Jayaprakash A."/>
            <person name="Shah H."/>
            <person name="Paulsen I.T."/>
            <person name="Morino M."/>
            <person name="Takahashi Y."/>
            <person name="Narumi I."/>
            <person name="Sachidanandam R."/>
            <person name="Satoh K."/>
            <person name="Ito M."/>
            <person name="Krulwich T.A."/>
        </authorList>
    </citation>
    <scope>NUCLEOTIDE SEQUENCE [LARGE SCALE GENOMIC DNA]</scope>
    <source>
        <strain evidence="17 18">AV1934</strain>
    </source>
</reference>
<evidence type="ECO:0000256" key="2">
    <source>
        <dbReference type="ARBA" id="ARBA00004752"/>
    </source>
</evidence>
<dbReference type="GO" id="GO:0006508">
    <property type="term" value="P:proteolysis"/>
    <property type="evidence" value="ECO:0007669"/>
    <property type="project" value="UniProtKB-KW"/>
</dbReference>
<dbReference type="Pfam" id="PF00768">
    <property type="entry name" value="Peptidase_S11"/>
    <property type="match status" value="1"/>
</dbReference>
<dbReference type="RefSeq" id="WP_003322321.1">
    <property type="nucleotide sequence ID" value="NZ_ALPT02000018.1"/>
</dbReference>
<feature type="domain" description="Peptidase S11 D-Ala-D-Ala carboxypeptidase A C-terminal" evidence="16">
    <location>
        <begin position="307"/>
        <end position="416"/>
    </location>
</feature>
<feature type="active site" description="Acyl-ester intermediate" evidence="13">
    <location>
        <position position="64"/>
    </location>
</feature>
<keyword evidence="7" id="KW-0732">Signal</keyword>
<dbReference type="GO" id="GO:0071555">
    <property type="term" value="P:cell wall organization"/>
    <property type="evidence" value="ECO:0007669"/>
    <property type="project" value="UniProtKB-KW"/>
</dbReference>
<organism evidence="17 18">
    <name type="scientific">Alkalihalobacillus alcalophilus ATCC 27647 = CGMCC 1.3604</name>
    <dbReference type="NCBI Taxonomy" id="1218173"/>
    <lineage>
        <taxon>Bacteria</taxon>
        <taxon>Bacillati</taxon>
        <taxon>Bacillota</taxon>
        <taxon>Bacilli</taxon>
        <taxon>Bacillales</taxon>
        <taxon>Bacillaceae</taxon>
        <taxon>Alkalihalobacillus</taxon>
    </lineage>
</organism>
<dbReference type="InterPro" id="IPR012907">
    <property type="entry name" value="Peptidase_S11_C"/>
</dbReference>
<keyword evidence="6" id="KW-0645">Protease</keyword>
<dbReference type="eggNOG" id="COG1686">
    <property type="taxonomic scope" value="Bacteria"/>
</dbReference>
<dbReference type="SUPFAM" id="SSF56601">
    <property type="entry name" value="beta-lactamase/transpeptidase-like"/>
    <property type="match status" value="1"/>
</dbReference>
<accession>A0A094YWN9</accession>
<dbReference type="GO" id="GO:0009252">
    <property type="term" value="P:peptidoglycan biosynthetic process"/>
    <property type="evidence" value="ECO:0007669"/>
    <property type="project" value="UniProtKB-UniPathway"/>
</dbReference>
<dbReference type="Gene3D" id="3.40.710.10">
    <property type="entry name" value="DD-peptidase/beta-lactamase superfamily"/>
    <property type="match status" value="1"/>
</dbReference>
<dbReference type="AlphaFoldDB" id="A0A094YWN9"/>
<evidence type="ECO:0000259" key="16">
    <source>
        <dbReference type="SMART" id="SM00936"/>
    </source>
</evidence>
<keyword evidence="10" id="KW-0573">Peptidoglycan synthesis</keyword>
<evidence type="ECO:0000313" key="17">
    <source>
        <dbReference type="EMBL" id="KGA97942.1"/>
    </source>
</evidence>
<evidence type="ECO:0000256" key="12">
    <source>
        <dbReference type="ARBA" id="ARBA00034000"/>
    </source>
</evidence>
<gene>
    <name evidence="17" type="ORF">BALCAV_0207200</name>
</gene>
<comment type="catalytic activity">
    <reaction evidence="12">
        <text>Preferential cleavage: (Ac)2-L-Lys-D-Ala-|-D-Ala. Also transpeptidation of peptidyl-alanyl moieties that are N-acyl substituents of D-alanine.</text>
        <dbReference type="EC" id="3.4.16.4"/>
    </reaction>
</comment>
<proteinExistence type="inferred from homology"/>
<evidence type="ECO:0000256" key="7">
    <source>
        <dbReference type="ARBA" id="ARBA00022729"/>
    </source>
</evidence>
<dbReference type="STRING" id="1218173.BALCAV_0207200"/>
<dbReference type="Gene3D" id="2.60.410.10">
    <property type="entry name" value="D-Ala-D-Ala carboxypeptidase, C-terminal domain"/>
    <property type="match status" value="1"/>
</dbReference>
<comment type="pathway">
    <text evidence="2">Cell wall biogenesis; peptidoglycan biosynthesis.</text>
</comment>
<evidence type="ECO:0000256" key="14">
    <source>
        <dbReference type="PIRSR" id="PIRSR618044-2"/>
    </source>
</evidence>
<evidence type="ECO:0000256" key="8">
    <source>
        <dbReference type="ARBA" id="ARBA00022801"/>
    </source>
</evidence>
<evidence type="ECO:0000256" key="3">
    <source>
        <dbReference type="ARBA" id="ARBA00007164"/>
    </source>
</evidence>
<dbReference type="GO" id="GO:0008360">
    <property type="term" value="P:regulation of cell shape"/>
    <property type="evidence" value="ECO:0007669"/>
    <property type="project" value="UniProtKB-KW"/>
</dbReference>
<dbReference type="PANTHER" id="PTHR21581:SF11">
    <property type="entry name" value="D-ALANYL-D-ALANINE CARBOXYPEPTIDASE DACA"/>
    <property type="match status" value="1"/>
</dbReference>
<dbReference type="Pfam" id="PF07943">
    <property type="entry name" value="PBP5_C"/>
    <property type="match status" value="1"/>
</dbReference>
<evidence type="ECO:0000256" key="10">
    <source>
        <dbReference type="ARBA" id="ARBA00022984"/>
    </source>
</evidence>
<sequence>MRIRFKKSFTMAVLVLVITNVLITSPVSVSANPNINTNSAILVDATSGKILLQKNIDELLKVASMSKMMSEYLVLEAINNGAISWEQVVPISDLVREISHNNNLSNVYLRQDETYTVKELYESVAIYSANGATMALAELIAGSEESFVNMMNDKAMQLELGEYGVDYKFVNSTGLPNQYLLGKHPEGTTEKDENELTVRATAKLAFHLLKDYPEVLETASIERKIFKEGTEDFIQMDNWNWMLPGLVYGYPDVDGLKTGYTAQAGYSFTGTAERDNVRLITVVTKTSSLEERFSETKKLLDYGFSQFSIEELIPKGYRPEGQETVGVSKGKEHEVAVITDESLISFVRVGERDNYIPVVTFDQERLNENGELIAPVEKGEKIGTISLEYVGENDYEFIDSNYIAQVDVITNEAIEEAGFFSLVLRSVGGFFSELWVTLYNAIKGWF</sequence>
<evidence type="ECO:0000256" key="6">
    <source>
        <dbReference type="ARBA" id="ARBA00022670"/>
    </source>
</evidence>
<dbReference type="SMART" id="SM00936">
    <property type="entry name" value="PBP5_C"/>
    <property type="match status" value="1"/>
</dbReference>
<keyword evidence="5 17" id="KW-0121">Carboxypeptidase</keyword>
<keyword evidence="18" id="KW-1185">Reference proteome</keyword>
<dbReference type="InterPro" id="IPR037167">
    <property type="entry name" value="Peptidase_S11_C_sf"/>
</dbReference>
<keyword evidence="9" id="KW-0133">Cell shape</keyword>